<dbReference type="EMBL" id="UFTT01000002">
    <property type="protein sequence ID" value="SUV63488.1"/>
    <property type="molecule type" value="Genomic_DNA"/>
</dbReference>
<sequence length="407" mass="43588">MKQALEHIKVVDLTRVLAGPWATQILADMGARVIKIERPGAGDDLRGWGPPFLKNAHGEETTDAAYFLSTNRGKESVTLDISSAEGQEIVRQLAKDADVLVENYKVGTLARFGLDYESLRKINPRLVYCSVTGFGQTGPHAHLPGYDYIFQGMGGLMSITGLPDAEPGGGPLKTGIPITDVVTGIYASTAILGALEHRNLSGEGQAIDISLLDCLVNVTGCAVMNYFLSGRIPQRLGNTHSNMVPYQVFRCKEGDVIVAVGNDTQFVTFAGLIGMPQLATDSRFSTMAQRSRNRETLIPIIAQAMQARTMQEWVSLLEAANVPCGPINNLQQVFEDPQVQHRGLKLSLPHGSGVDAPGVASPIRYSATPIAYGRAAPCLGEHTDDVLQSELGMAPAAIGALRARGIV</sequence>
<evidence type="ECO:0000313" key="2">
    <source>
        <dbReference type="EMBL" id="SUV63488.1"/>
    </source>
</evidence>
<dbReference type="Pfam" id="PF02515">
    <property type="entry name" value="CoA_transf_3"/>
    <property type="match status" value="1"/>
</dbReference>
<dbReference type="OMA" id="YYVPAQL"/>
<protein>
    <submittedName>
        <fullName evidence="2">Formyl-coenzyme A transferase</fullName>
        <ecNumber evidence="2">2.8.3.16</ecNumber>
    </submittedName>
</protein>
<dbReference type="InterPro" id="IPR050483">
    <property type="entry name" value="CoA-transferase_III_domain"/>
</dbReference>
<dbReference type="EC" id="2.8.3.16" evidence="2"/>
<dbReference type="InterPro" id="IPR023606">
    <property type="entry name" value="CoA-Trfase_III_dom_1_sf"/>
</dbReference>
<dbReference type="Proteomes" id="UP000255014">
    <property type="component" value="Unassembled WGS sequence"/>
</dbReference>
<keyword evidence="1 2" id="KW-0808">Transferase</keyword>
<organism evidence="2 3">
    <name type="scientific">Bordetella pertussis</name>
    <dbReference type="NCBI Taxonomy" id="520"/>
    <lineage>
        <taxon>Bacteria</taxon>
        <taxon>Pseudomonadati</taxon>
        <taxon>Pseudomonadota</taxon>
        <taxon>Betaproteobacteria</taxon>
        <taxon>Burkholderiales</taxon>
        <taxon>Alcaligenaceae</taxon>
        <taxon>Bordetella</taxon>
    </lineage>
</organism>
<dbReference type="Gene3D" id="3.30.1540.10">
    <property type="entry name" value="formyl-coa transferase, domain 3"/>
    <property type="match status" value="1"/>
</dbReference>
<dbReference type="RefSeq" id="WP_010929645.1">
    <property type="nucleotide sequence ID" value="NZ_AP024746.1"/>
</dbReference>
<name>A0A0E8CFD0_BORPT</name>
<dbReference type="Gene3D" id="3.40.50.10540">
    <property type="entry name" value="Crotonobetainyl-coa:carnitine coa-transferase, domain 1"/>
    <property type="match status" value="1"/>
</dbReference>
<dbReference type="InterPro" id="IPR003673">
    <property type="entry name" value="CoA-Trfase_fam_III"/>
</dbReference>
<dbReference type="GeneID" id="69603597"/>
<dbReference type="InterPro" id="IPR044855">
    <property type="entry name" value="CoA-Trfase_III_dom3_sf"/>
</dbReference>
<proteinExistence type="predicted"/>
<dbReference type="GO" id="GO:0033608">
    <property type="term" value="F:formyl-CoA transferase activity"/>
    <property type="evidence" value="ECO:0007669"/>
    <property type="project" value="UniProtKB-EC"/>
</dbReference>
<dbReference type="PANTHER" id="PTHR48207:SF3">
    <property type="entry name" value="SUCCINATE--HYDROXYMETHYLGLUTARATE COA-TRANSFERASE"/>
    <property type="match status" value="1"/>
</dbReference>
<evidence type="ECO:0000256" key="1">
    <source>
        <dbReference type="ARBA" id="ARBA00022679"/>
    </source>
</evidence>
<dbReference type="SUPFAM" id="SSF89796">
    <property type="entry name" value="CoA-transferase family III (CaiB/BaiF)"/>
    <property type="match status" value="1"/>
</dbReference>
<accession>A0A0E8CFD0</accession>
<dbReference type="AlphaFoldDB" id="A0A0E8CFD0"/>
<reference evidence="2 3" key="1">
    <citation type="submission" date="2018-06" db="EMBL/GenBank/DDBJ databases">
        <authorList>
            <consortium name="Pathogen Informatics"/>
            <person name="Doyle S."/>
        </authorList>
    </citation>
    <scope>NUCLEOTIDE SEQUENCE [LARGE SCALE GENOMIC DNA]</scope>
    <source>
        <strain evidence="2 3">NCTC10911</strain>
    </source>
</reference>
<gene>
    <name evidence="2" type="primary">frc_7</name>
    <name evidence="2" type="ORF">NCTC10911_00489</name>
</gene>
<evidence type="ECO:0000313" key="3">
    <source>
        <dbReference type="Proteomes" id="UP000255014"/>
    </source>
</evidence>
<dbReference type="PANTHER" id="PTHR48207">
    <property type="entry name" value="SUCCINATE--HYDROXYMETHYLGLUTARATE COA-TRANSFERASE"/>
    <property type="match status" value="1"/>
</dbReference>